<feature type="region of interest" description="Disordered" evidence="1">
    <location>
        <begin position="22"/>
        <end position="84"/>
    </location>
</feature>
<feature type="compositionally biased region" description="Pro residues" evidence="1">
    <location>
        <begin position="48"/>
        <end position="63"/>
    </location>
</feature>
<organism evidence="3 4">
    <name type="scientific">Nocardia goodfellowii</name>
    <dbReference type="NCBI Taxonomy" id="882446"/>
    <lineage>
        <taxon>Bacteria</taxon>
        <taxon>Bacillati</taxon>
        <taxon>Actinomycetota</taxon>
        <taxon>Actinomycetes</taxon>
        <taxon>Mycobacteriales</taxon>
        <taxon>Nocardiaceae</taxon>
        <taxon>Nocardia</taxon>
    </lineage>
</organism>
<sequence length="105" mass="10653">MAVGALAVALATGLAGVALAQPTQPGVTTQTPPPAPEEPGELKAANPQAPPVPRAPRSTPKPEPTPEPKPHAVQFGDVTVPVPNEVPVDVVDSWNKALNGGQPRP</sequence>
<dbReference type="EMBL" id="JAGGMR010000001">
    <property type="protein sequence ID" value="MBP2188554.1"/>
    <property type="molecule type" value="Genomic_DNA"/>
</dbReference>
<evidence type="ECO:0000256" key="1">
    <source>
        <dbReference type="SAM" id="MobiDB-lite"/>
    </source>
</evidence>
<comment type="caution">
    <text evidence="3">The sequence shown here is derived from an EMBL/GenBank/DDBJ whole genome shotgun (WGS) entry which is preliminary data.</text>
</comment>
<keyword evidence="4" id="KW-1185">Reference proteome</keyword>
<evidence type="ECO:0000313" key="4">
    <source>
        <dbReference type="Proteomes" id="UP001519325"/>
    </source>
</evidence>
<dbReference type="Proteomes" id="UP001519325">
    <property type="component" value="Unassembled WGS sequence"/>
</dbReference>
<reference evidence="3 4" key="1">
    <citation type="submission" date="2021-03" db="EMBL/GenBank/DDBJ databases">
        <title>Sequencing the genomes of 1000 actinobacteria strains.</title>
        <authorList>
            <person name="Klenk H.-P."/>
        </authorList>
    </citation>
    <scope>NUCLEOTIDE SEQUENCE [LARGE SCALE GENOMIC DNA]</scope>
    <source>
        <strain evidence="3 4">DSM 45516</strain>
    </source>
</reference>
<protein>
    <submittedName>
        <fullName evidence="3">Outer membrane biosynthesis protein TonB</fullName>
    </submittedName>
</protein>
<dbReference type="RefSeq" id="WP_209885948.1">
    <property type="nucleotide sequence ID" value="NZ_JAGGMR010000001.1"/>
</dbReference>
<name>A0ABS4QA32_9NOCA</name>
<feature type="chain" id="PRO_5046267648" evidence="2">
    <location>
        <begin position="21"/>
        <end position="105"/>
    </location>
</feature>
<accession>A0ABS4QA32</accession>
<gene>
    <name evidence="3" type="ORF">BJ987_001455</name>
</gene>
<keyword evidence="2" id="KW-0732">Signal</keyword>
<evidence type="ECO:0000256" key="2">
    <source>
        <dbReference type="SAM" id="SignalP"/>
    </source>
</evidence>
<proteinExistence type="predicted"/>
<feature type="signal peptide" evidence="2">
    <location>
        <begin position="1"/>
        <end position="20"/>
    </location>
</feature>
<evidence type="ECO:0000313" key="3">
    <source>
        <dbReference type="EMBL" id="MBP2188554.1"/>
    </source>
</evidence>